<reference evidence="1" key="1">
    <citation type="journal article" date="2014" name="Front. Microbiol.">
        <title>High frequency of phylogenetically diverse reductive dehalogenase-homologous genes in deep subseafloor sedimentary metagenomes.</title>
        <authorList>
            <person name="Kawai M."/>
            <person name="Futagami T."/>
            <person name="Toyoda A."/>
            <person name="Takaki Y."/>
            <person name="Nishi S."/>
            <person name="Hori S."/>
            <person name="Arai W."/>
            <person name="Tsubouchi T."/>
            <person name="Morono Y."/>
            <person name="Uchiyama I."/>
            <person name="Ito T."/>
            <person name="Fujiyama A."/>
            <person name="Inagaki F."/>
            <person name="Takami H."/>
        </authorList>
    </citation>
    <scope>NUCLEOTIDE SEQUENCE</scope>
    <source>
        <strain evidence="1">Expedition CK06-06</strain>
    </source>
</reference>
<proteinExistence type="predicted"/>
<dbReference type="AlphaFoldDB" id="X1NK14"/>
<dbReference type="EMBL" id="BARV01016445">
    <property type="protein sequence ID" value="GAI27140.1"/>
    <property type="molecule type" value="Genomic_DNA"/>
</dbReference>
<evidence type="ECO:0000313" key="1">
    <source>
        <dbReference type="EMBL" id="GAI27140.1"/>
    </source>
</evidence>
<comment type="caution">
    <text evidence="1">The sequence shown here is derived from an EMBL/GenBank/DDBJ whole genome shotgun (WGS) entry which is preliminary data.</text>
</comment>
<name>X1NK14_9ZZZZ</name>
<protein>
    <submittedName>
        <fullName evidence="1">Uncharacterized protein</fullName>
    </submittedName>
</protein>
<sequence>MLKQGQKVTIARLGGLKMDKMVIATGTIRRSDMGHEHMCRTQVEVRLDSKVKAFINNLLGNHVAIVKGNISFKLQDLCDKLRINAISI</sequence>
<organism evidence="1">
    <name type="scientific">marine sediment metagenome</name>
    <dbReference type="NCBI Taxonomy" id="412755"/>
    <lineage>
        <taxon>unclassified sequences</taxon>
        <taxon>metagenomes</taxon>
        <taxon>ecological metagenomes</taxon>
    </lineage>
</organism>
<gene>
    <name evidence="1" type="ORF">S06H3_28220</name>
</gene>
<accession>X1NK14</accession>